<comment type="caution">
    <text evidence="1">The sequence shown here is derived from an EMBL/GenBank/DDBJ whole genome shotgun (WGS) entry which is preliminary data.</text>
</comment>
<accession>A0A822A7P0</accession>
<protein>
    <submittedName>
        <fullName evidence="1">Uncharacterized protein</fullName>
    </submittedName>
</protein>
<organism evidence="1 2">
    <name type="scientific">Rotaria socialis</name>
    <dbReference type="NCBI Taxonomy" id="392032"/>
    <lineage>
        <taxon>Eukaryota</taxon>
        <taxon>Metazoa</taxon>
        <taxon>Spiralia</taxon>
        <taxon>Gnathifera</taxon>
        <taxon>Rotifera</taxon>
        <taxon>Eurotatoria</taxon>
        <taxon>Bdelloidea</taxon>
        <taxon>Philodinida</taxon>
        <taxon>Philodinidae</taxon>
        <taxon>Rotaria</taxon>
    </lineage>
</organism>
<proteinExistence type="predicted"/>
<reference evidence="1" key="1">
    <citation type="submission" date="2021-02" db="EMBL/GenBank/DDBJ databases">
        <authorList>
            <person name="Nowell W R."/>
        </authorList>
    </citation>
    <scope>NUCLEOTIDE SEQUENCE</scope>
</reference>
<feature type="non-terminal residue" evidence="1">
    <location>
        <position position="1"/>
    </location>
</feature>
<evidence type="ECO:0000313" key="2">
    <source>
        <dbReference type="Proteomes" id="UP000663848"/>
    </source>
</evidence>
<name>A0A822A7P0_9BILA</name>
<dbReference type="AlphaFoldDB" id="A0A822A7P0"/>
<evidence type="ECO:0000313" key="1">
    <source>
        <dbReference type="EMBL" id="CAF5002948.1"/>
    </source>
</evidence>
<dbReference type="EMBL" id="CAJOBR010033389">
    <property type="protein sequence ID" value="CAF5002948.1"/>
    <property type="molecule type" value="Genomic_DNA"/>
</dbReference>
<sequence>MYNTGVYNDLNMFVTKCLIQPYKEKARGVFGAIEIFRSLLLRHVTDSTQAPNTGNARLDGKMSNHENELKDLLGLVQSSGMQCPQTLALFYDELAT</sequence>
<dbReference type="Proteomes" id="UP000663848">
    <property type="component" value="Unassembled WGS sequence"/>
</dbReference>
<gene>
    <name evidence="1" type="ORF">QYT958_LOCUS38321</name>
</gene>